<feature type="domain" description="HTH lacI-type" evidence="4">
    <location>
        <begin position="8"/>
        <end position="61"/>
    </location>
</feature>
<dbReference type="Pfam" id="PF00356">
    <property type="entry name" value="LacI"/>
    <property type="match status" value="1"/>
</dbReference>
<dbReference type="PANTHER" id="PTHR30146:SF109">
    <property type="entry name" value="HTH-TYPE TRANSCRIPTIONAL REGULATOR GALS"/>
    <property type="match status" value="1"/>
</dbReference>
<accession>A0A8J3YXC5</accession>
<keyword evidence="2" id="KW-0238">DNA-binding</keyword>
<dbReference type="EMBL" id="BOPF01000049">
    <property type="protein sequence ID" value="GIJ51525.1"/>
    <property type="molecule type" value="Genomic_DNA"/>
</dbReference>
<dbReference type="SUPFAM" id="SSF53822">
    <property type="entry name" value="Periplasmic binding protein-like I"/>
    <property type="match status" value="1"/>
</dbReference>
<dbReference type="GO" id="GO:0003700">
    <property type="term" value="F:DNA-binding transcription factor activity"/>
    <property type="evidence" value="ECO:0007669"/>
    <property type="project" value="TreeGrafter"/>
</dbReference>
<dbReference type="InterPro" id="IPR046335">
    <property type="entry name" value="LacI/GalR-like_sensor"/>
</dbReference>
<comment type="caution">
    <text evidence="5">The sequence shown here is derived from an EMBL/GenBank/DDBJ whole genome shotgun (WGS) entry which is preliminary data.</text>
</comment>
<proteinExistence type="predicted"/>
<name>A0A8J3YXC5_9ACTN</name>
<dbReference type="SMART" id="SM00354">
    <property type="entry name" value="HTH_LACI"/>
    <property type="match status" value="1"/>
</dbReference>
<dbReference type="CDD" id="cd06267">
    <property type="entry name" value="PBP1_LacI_sugar_binding-like"/>
    <property type="match status" value="1"/>
</dbReference>
<protein>
    <submittedName>
        <fullName evidence="5">LacI family transcriptional regulator</fullName>
    </submittedName>
</protein>
<evidence type="ECO:0000313" key="6">
    <source>
        <dbReference type="Proteomes" id="UP000619260"/>
    </source>
</evidence>
<keyword evidence="1" id="KW-0805">Transcription regulation</keyword>
<dbReference type="PANTHER" id="PTHR30146">
    <property type="entry name" value="LACI-RELATED TRANSCRIPTIONAL REPRESSOR"/>
    <property type="match status" value="1"/>
</dbReference>
<organism evidence="5 6">
    <name type="scientific">Virgisporangium aliadipatigenens</name>
    <dbReference type="NCBI Taxonomy" id="741659"/>
    <lineage>
        <taxon>Bacteria</taxon>
        <taxon>Bacillati</taxon>
        <taxon>Actinomycetota</taxon>
        <taxon>Actinomycetes</taxon>
        <taxon>Micromonosporales</taxon>
        <taxon>Micromonosporaceae</taxon>
        <taxon>Virgisporangium</taxon>
    </lineage>
</organism>
<sequence>MSADTRRPTMKDVAALAGVSLSTVSRVVNGDPGRPDLARRIQDAIDLLGYERDHTASTLRRTDRASASIGLLVADVGNPFFAAVARGVEEIARERGSVTMVASSDEDPARERELATALAARRVDGLVVVPTDGSPGPARVPTVFVDRPPRYADADTVLTDNFGGAVAAVTHLRAHGHRRIGFLGDRSTLHTAAERLRGYLGSLPDPSPARTDLSSGRLDPSLVRTDLEGSAAAFDAACALLRGDDPPTALFTAQNLITTGAVRALRALGLQHRVALVGFDDLPLADALDPGLTVVAQQPVTLGRAAARLLFSRIDGDRAEPRTEVVPTTLVVRGSGEIAR</sequence>
<dbReference type="Proteomes" id="UP000619260">
    <property type="component" value="Unassembled WGS sequence"/>
</dbReference>
<dbReference type="InterPro" id="IPR000843">
    <property type="entry name" value="HTH_LacI"/>
</dbReference>
<dbReference type="GO" id="GO:0000976">
    <property type="term" value="F:transcription cis-regulatory region binding"/>
    <property type="evidence" value="ECO:0007669"/>
    <property type="project" value="TreeGrafter"/>
</dbReference>
<dbReference type="InterPro" id="IPR010982">
    <property type="entry name" value="Lambda_DNA-bd_dom_sf"/>
</dbReference>
<keyword evidence="3" id="KW-0804">Transcription</keyword>
<gene>
    <name evidence="5" type="ORF">Val02_84110</name>
</gene>
<keyword evidence="6" id="KW-1185">Reference proteome</keyword>
<evidence type="ECO:0000256" key="1">
    <source>
        <dbReference type="ARBA" id="ARBA00023015"/>
    </source>
</evidence>
<dbReference type="AlphaFoldDB" id="A0A8J3YXC5"/>
<dbReference type="Gene3D" id="1.10.260.40">
    <property type="entry name" value="lambda repressor-like DNA-binding domains"/>
    <property type="match status" value="1"/>
</dbReference>
<dbReference type="RefSeq" id="WP_203904922.1">
    <property type="nucleotide sequence ID" value="NZ_BOPF01000049.1"/>
</dbReference>
<dbReference type="Pfam" id="PF13377">
    <property type="entry name" value="Peripla_BP_3"/>
    <property type="match status" value="1"/>
</dbReference>
<dbReference type="Gene3D" id="3.40.50.2300">
    <property type="match status" value="2"/>
</dbReference>
<evidence type="ECO:0000256" key="3">
    <source>
        <dbReference type="ARBA" id="ARBA00023163"/>
    </source>
</evidence>
<dbReference type="PROSITE" id="PS50932">
    <property type="entry name" value="HTH_LACI_2"/>
    <property type="match status" value="1"/>
</dbReference>
<dbReference type="InterPro" id="IPR028082">
    <property type="entry name" value="Peripla_BP_I"/>
</dbReference>
<reference evidence="5" key="1">
    <citation type="submission" date="2021-01" db="EMBL/GenBank/DDBJ databases">
        <title>Whole genome shotgun sequence of Virgisporangium aliadipatigenens NBRC 105644.</title>
        <authorList>
            <person name="Komaki H."/>
            <person name="Tamura T."/>
        </authorList>
    </citation>
    <scope>NUCLEOTIDE SEQUENCE</scope>
    <source>
        <strain evidence="5">NBRC 105644</strain>
    </source>
</reference>
<dbReference type="SUPFAM" id="SSF47413">
    <property type="entry name" value="lambda repressor-like DNA-binding domains"/>
    <property type="match status" value="1"/>
</dbReference>
<evidence type="ECO:0000256" key="2">
    <source>
        <dbReference type="ARBA" id="ARBA00023125"/>
    </source>
</evidence>
<dbReference type="PRINTS" id="PR00036">
    <property type="entry name" value="HTHLACI"/>
</dbReference>
<dbReference type="PROSITE" id="PS00356">
    <property type="entry name" value="HTH_LACI_1"/>
    <property type="match status" value="1"/>
</dbReference>
<evidence type="ECO:0000259" key="4">
    <source>
        <dbReference type="PROSITE" id="PS50932"/>
    </source>
</evidence>
<dbReference type="CDD" id="cd01392">
    <property type="entry name" value="HTH_LacI"/>
    <property type="match status" value="1"/>
</dbReference>
<evidence type="ECO:0000313" key="5">
    <source>
        <dbReference type="EMBL" id="GIJ51525.1"/>
    </source>
</evidence>